<dbReference type="AlphaFoldDB" id="A0A317MSA7"/>
<feature type="transmembrane region" description="Helical" evidence="1">
    <location>
        <begin position="293"/>
        <end position="313"/>
    </location>
</feature>
<protein>
    <recommendedName>
        <fullName evidence="4">Dolichyl-phosphate-mannose-protein mannosyltransferase</fullName>
    </recommendedName>
</protein>
<feature type="transmembrane region" description="Helical" evidence="1">
    <location>
        <begin position="12"/>
        <end position="31"/>
    </location>
</feature>
<organism evidence="2 3">
    <name type="scientific">Plasticicumulans acidivorans</name>
    <dbReference type="NCBI Taxonomy" id="886464"/>
    <lineage>
        <taxon>Bacteria</taxon>
        <taxon>Pseudomonadati</taxon>
        <taxon>Pseudomonadota</taxon>
        <taxon>Gammaproteobacteria</taxon>
        <taxon>Candidatus Competibacteraceae</taxon>
        <taxon>Plasticicumulans</taxon>
    </lineage>
</organism>
<feature type="transmembrane region" description="Helical" evidence="1">
    <location>
        <begin position="123"/>
        <end position="143"/>
    </location>
</feature>
<keyword evidence="1" id="KW-0472">Membrane</keyword>
<sequence length="640" mass="71324">MKAWPFFLKNIFFVIIACVVLLYSGYLAVAFSSQPPLDAHAFRQTQTSLTAYWFIHEGFKVFYETPVGGPPWVIPFEFPLYQMIVAFVSKFFSVSLDATGRVVSYVFLLLCLIPIVSINKKLGLSGSVLFIFVAVTFSAPTYVYWGRSFMIETAALFFAIVAIKYFVDFFYDSKSLKAISLFVVFSSLSILQKATTMAPILCFLSLVFLIDVLNKAPSAKMISMGKRVFIGGLCFVVPLAIGVLWVDATDKIKLLSPLGSQLTSAALSQWNWGSVSQKLSLGVWYKLVWERSLVTNIGAALGLFILIFPFFVGISRKVKIIIACSLALGLLPFLLFTNLHFIHNYYQTANMIFFMYAVAISLGEVVLQQLGRAVAGLMLFLVVASNFIQLDQNYLSQIKKTFGGENRDIAVGGILKRELPRGMQFVAFGNDWSSSFSYISQRKSFTVPKWFAQYDQVISDPEKFVEKGLLGGVVACSPERPNVADLIRWSSDGRSWKLGEVHGCLIATPQRTFDVKEVQQANCRGGIDSAMIEDRSGYKVVSFAGWVAGSNVQDIVSDSVFVVLSTQDSKLFYFEALSVPRIDVNKKLELPSSVDIGFSRIIAADLKPGEYEVRIVRQSAGSYQMCQMTKNINIHDYDVN</sequence>
<feature type="transmembrane region" description="Helical" evidence="1">
    <location>
        <begin position="149"/>
        <end position="167"/>
    </location>
</feature>
<dbReference type="RefSeq" id="WP_146213328.1">
    <property type="nucleotide sequence ID" value="NZ_QGTJ01000011.1"/>
</dbReference>
<dbReference type="OrthoDB" id="4680035at2"/>
<evidence type="ECO:0008006" key="4">
    <source>
        <dbReference type="Google" id="ProtNLM"/>
    </source>
</evidence>
<evidence type="ECO:0000256" key="1">
    <source>
        <dbReference type="SAM" id="Phobius"/>
    </source>
</evidence>
<accession>A0A317MSA7</accession>
<feature type="transmembrane region" description="Helical" evidence="1">
    <location>
        <begin position="374"/>
        <end position="390"/>
    </location>
</feature>
<name>A0A317MSA7_9GAMM</name>
<feature type="transmembrane region" description="Helical" evidence="1">
    <location>
        <begin position="98"/>
        <end position="116"/>
    </location>
</feature>
<evidence type="ECO:0000313" key="3">
    <source>
        <dbReference type="Proteomes" id="UP000246569"/>
    </source>
</evidence>
<keyword evidence="1" id="KW-0812">Transmembrane</keyword>
<dbReference type="Proteomes" id="UP000246569">
    <property type="component" value="Unassembled WGS sequence"/>
</dbReference>
<feature type="transmembrane region" description="Helical" evidence="1">
    <location>
        <begin position="197"/>
        <end position="216"/>
    </location>
</feature>
<dbReference type="EMBL" id="QGTJ01000011">
    <property type="protein sequence ID" value="PWV59357.1"/>
    <property type="molecule type" value="Genomic_DNA"/>
</dbReference>
<proteinExistence type="predicted"/>
<feature type="transmembrane region" description="Helical" evidence="1">
    <location>
        <begin position="320"/>
        <end position="342"/>
    </location>
</feature>
<gene>
    <name evidence="2" type="ORF">C7443_111129</name>
</gene>
<reference evidence="2 3" key="1">
    <citation type="submission" date="2018-05" db="EMBL/GenBank/DDBJ databases">
        <title>Genomic Encyclopedia of Type Strains, Phase IV (KMG-IV): sequencing the most valuable type-strain genomes for metagenomic binning, comparative biology and taxonomic classification.</title>
        <authorList>
            <person name="Goeker M."/>
        </authorList>
    </citation>
    <scope>NUCLEOTIDE SEQUENCE [LARGE SCALE GENOMIC DNA]</scope>
    <source>
        <strain evidence="2 3">DSM 23606</strain>
    </source>
</reference>
<keyword evidence="1" id="KW-1133">Transmembrane helix</keyword>
<keyword evidence="3" id="KW-1185">Reference proteome</keyword>
<evidence type="ECO:0000313" key="2">
    <source>
        <dbReference type="EMBL" id="PWV59357.1"/>
    </source>
</evidence>
<feature type="transmembrane region" description="Helical" evidence="1">
    <location>
        <begin position="348"/>
        <end position="367"/>
    </location>
</feature>
<comment type="caution">
    <text evidence="2">The sequence shown here is derived from an EMBL/GenBank/DDBJ whole genome shotgun (WGS) entry which is preliminary data.</text>
</comment>
<feature type="transmembrane region" description="Helical" evidence="1">
    <location>
        <begin position="228"/>
        <end position="246"/>
    </location>
</feature>